<dbReference type="InterPro" id="IPR013087">
    <property type="entry name" value="Znf_C2H2_type"/>
</dbReference>
<feature type="domain" description="C2H2-type" evidence="7">
    <location>
        <begin position="1082"/>
        <end position="1110"/>
    </location>
</feature>
<accession>A0A7R9G9V1</accession>
<keyword evidence="9" id="KW-1185">Reference proteome</keyword>
<keyword evidence="1" id="KW-0479">Metal-binding</keyword>
<protein>
    <recommendedName>
        <fullName evidence="7">C2H2-type domain-containing protein</fullName>
    </recommendedName>
</protein>
<dbReference type="PANTHER" id="PTHR24379">
    <property type="entry name" value="KRAB AND ZINC FINGER DOMAIN-CONTAINING"/>
    <property type="match status" value="1"/>
</dbReference>
<dbReference type="PANTHER" id="PTHR24379:SF127">
    <property type="entry name" value="BLOODY FINGERS-RELATED"/>
    <property type="match status" value="1"/>
</dbReference>
<feature type="domain" description="C2H2-type" evidence="7">
    <location>
        <begin position="558"/>
        <end position="586"/>
    </location>
</feature>
<feature type="domain" description="C2H2-type" evidence="7">
    <location>
        <begin position="110"/>
        <end position="137"/>
    </location>
</feature>
<dbReference type="GO" id="GO:0000981">
    <property type="term" value="F:DNA-binding transcription factor activity, RNA polymerase II-specific"/>
    <property type="evidence" value="ECO:0007669"/>
    <property type="project" value="TreeGrafter"/>
</dbReference>
<organism evidence="8">
    <name type="scientific">Notodromas monacha</name>
    <dbReference type="NCBI Taxonomy" id="399045"/>
    <lineage>
        <taxon>Eukaryota</taxon>
        <taxon>Metazoa</taxon>
        <taxon>Ecdysozoa</taxon>
        <taxon>Arthropoda</taxon>
        <taxon>Crustacea</taxon>
        <taxon>Oligostraca</taxon>
        <taxon>Ostracoda</taxon>
        <taxon>Podocopa</taxon>
        <taxon>Podocopida</taxon>
        <taxon>Cypridocopina</taxon>
        <taxon>Cypridoidea</taxon>
        <taxon>Cyprididae</taxon>
        <taxon>Notodromas</taxon>
    </lineage>
</organism>
<feature type="compositionally biased region" description="Basic and acidic residues" evidence="6">
    <location>
        <begin position="1451"/>
        <end position="1463"/>
    </location>
</feature>
<dbReference type="Pfam" id="PF00096">
    <property type="entry name" value="zf-C2H2"/>
    <property type="match status" value="1"/>
</dbReference>
<name>A0A7R9G9V1_9CRUS</name>
<feature type="domain" description="C2H2-type" evidence="7">
    <location>
        <begin position="525"/>
        <end position="553"/>
    </location>
</feature>
<dbReference type="Gene3D" id="3.30.160.60">
    <property type="entry name" value="Classic Zinc Finger"/>
    <property type="match status" value="9"/>
</dbReference>
<dbReference type="SUPFAM" id="SSF57667">
    <property type="entry name" value="beta-beta-alpha zinc fingers"/>
    <property type="match status" value="6"/>
</dbReference>
<feature type="domain" description="C2H2-type" evidence="7">
    <location>
        <begin position="82"/>
        <end position="110"/>
    </location>
</feature>
<evidence type="ECO:0000256" key="1">
    <source>
        <dbReference type="ARBA" id="ARBA00022723"/>
    </source>
</evidence>
<dbReference type="PROSITE" id="PS00028">
    <property type="entry name" value="ZINC_FINGER_C2H2_1"/>
    <property type="match status" value="13"/>
</dbReference>
<evidence type="ECO:0000313" key="8">
    <source>
        <dbReference type="EMBL" id="CAD7273304.1"/>
    </source>
</evidence>
<evidence type="ECO:0000313" key="9">
    <source>
        <dbReference type="Proteomes" id="UP000678499"/>
    </source>
</evidence>
<keyword evidence="3 5" id="KW-0863">Zinc-finger</keyword>
<keyword evidence="2" id="KW-0677">Repeat</keyword>
<feature type="domain" description="C2H2-type" evidence="7">
    <location>
        <begin position="487"/>
        <end position="515"/>
    </location>
</feature>
<evidence type="ECO:0000256" key="4">
    <source>
        <dbReference type="ARBA" id="ARBA00022833"/>
    </source>
</evidence>
<dbReference type="SMART" id="SM00355">
    <property type="entry name" value="ZnF_C2H2"/>
    <property type="match status" value="24"/>
</dbReference>
<feature type="region of interest" description="Disordered" evidence="6">
    <location>
        <begin position="1451"/>
        <end position="1478"/>
    </location>
</feature>
<feature type="domain" description="C2H2-type" evidence="7">
    <location>
        <begin position="1205"/>
        <end position="1232"/>
    </location>
</feature>
<evidence type="ECO:0000256" key="3">
    <source>
        <dbReference type="ARBA" id="ARBA00022771"/>
    </source>
</evidence>
<dbReference type="OrthoDB" id="3565419at2759"/>
<dbReference type="InterPro" id="IPR022755">
    <property type="entry name" value="Znf_C2H2_jaz"/>
</dbReference>
<proteinExistence type="predicted"/>
<dbReference type="Pfam" id="PF12171">
    <property type="entry name" value="zf-C2H2_jaz"/>
    <property type="match status" value="1"/>
</dbReference>
<feature type="domain" description="C2H2-type" evidence="7">
    <location>
        <begin position="1170"/>
        <end position="1198"/>
    </location>
</feature>
<dbReference type="EMBL" id="OA882154">
    <property type="protein sequence ID" value="CAD7273304.1"/>
    <property type="molecule type" value="Genomic_DNA"/>
</dbReference>
<feature type="domain" description="C2H2-type" evidence="7">
    <location>
        <begin position="202"/>
        <end position="230"/>
    </location>
</feature>
<dbReference type="Proteomes" id="UP000678499">
    <property type="component" value="Unassembled WGS sequence"/>
</dbReference>
<evidence type="ECO:0000256" key="2">
    <source>
        <dbReference type="ARBA" id="ARBA00022737"/>
    </source>
</evidence>
<evidence type="ECO:0000256" key="6">
    <source>
        <dbReference type="SAM" id="MobiDB-lite"/>
    </source>
</evidence>
<feature type="domain" description="C2H2-type" evidence="7">
    <location>
        <begin position="981"/>
        <end position="1008"/>
    </location>
</feature>
<feature type="domain" description="C2H2-type" evidence="7">
    <location>
        <begin position="1112"/>
        <end position="1135"/>
    </location>
</feature>
<dbReference type="EMBL" id="CAJPEX010000117">
    <property type="protein sequence ID" value="CAG0913456.1"/>
    <property type="molecule type" value="Genomic_DNA"/>
</dbReference>
<evidence type="ECO:0000256" key="5">
    <source>
        <dbReference type="PROSITE-ProRule" id="PRU00042"/>
    </source>
</evidence>
<sequence>MELHRLDNCDKVSCITCRTTMTKDALHEHVKLKHCGKIGRTKDERLALGIKARQCLRCSFVGMTETAFGIHAALEHREEQVIKCDECDKEFKTQRTLRDHENSVHGKKTYECAECGLVNSSRTAYERHLETHKPMKGMKLCPQCGKALRAGSLLGHMIVFHNHPMRKKCNYCGLIVPSDWELSKHKESVHGIKKTKIKRSPRLCVDCGKTFRNVEEFVSHRIKMHGDQAPEGRKPHTCVVCGDIFPTRDLGRKHEKNIHGLDYVEQAERGIECELCGVTAKEKYEFRDHLHTSHGIKVPIKQIRDYVKLPEPRTEKKKKRMKRKWCVVCAVSLPVVGSEKMNESLKSAPNVRAFLAENRVADPDALQSSSMGICDKCFVNVSIIDELMEMTRIKLFALTTKVATSRATSLLSEEPPNEYRGNNGVIENPMAVEAGSAFPLMIETEVKDFMLLEYNNGCVGDVAQKRCVSDPVQEDLVTQDSQEKATIACDECGESFTAHRLLVRHSVEIHGRQVPKLSRSPPKEAYCEDCGKQYKKVSDCLNHRRRVHGDSTMQIDTQPCELCMKVFGSKDSLRYHLRGVHGFEYAIQLKEGIECRICSARAREKHEFLRHLRGAHNIQVSTRTLKQFMKPPAKLFRMGEMKTDEFGVLNMNRSRCVICMCDVASGSSSALRMPLKSCESTRLFLTLYEIVETSLSEFIDGDHLCGRCLALVIVSDNLMFAALQKIEICKNLHRHQVSTDVQREAYSVEERCDQVQKMSPCDSMEVLNSSTEAELMLNLSNLVQETIEEEELEKPCELDPMHEFKSIEEDSVQFSETRPSSKIPFWSTKNPVHRESKPFKESGINSSTGKPVYVIDGYSFEWTKNGRENANVRIVRCSHYWNPEVRCKVWGAVNLEEGKFFYKIPFNGDNHNHADPTFNVSLGNRPRALRKERLEKRLVSSRISNDSAKRPLQCEECDYSTKFQHTLFRHYQESHSLPNGLACFECGRSFTALLELSEHVQLHYLEMVDKITCISCRLTMQKNSLNSHIHSKHFGKIGRTEVEREAMGLKLLKCPGCSFRVESMSKFRLHRMQAHPGEDEAFECEICAQRFSSWTAMKVHRRQFHNRSGKNYSCEQCGVNFDTMHKYYYHNSVAHKPLNGKKLCPECGELFNSKALKDHMVSVHEKPAFRKCEHCGEYETTAHKMLMHLRLVHGIDIPRPKRKFHVCEDCGKRYDRRSLYSNHRRRHHGDDLRDGLGSNPCTYCKVNFPTRLGLRAHWKGAHGWDYAQQSREGLKCIMCGTLEREKNGFRDHLKSTHGIVVAARNIKPYVKPPSDSGGATTMVHKNVQSQELYEYPLMDNEGSTENLFALGYVQMENRDCFLCGAVISEKSESSVRERPLKWFSDPQQFMTEHVLSNEDSVPEGSDAEMCDRCLALVVICDTLMVAFQTKVKVCQELFAEKARFSVAEPDFEKSAAEERKSVEKLTGVETKTSQKRKFQENRLERLKCINR</sequence>
<keyword evidence="4" id="KW-0862">Zinc</keyword>
<dbReference type="GO" id="GO:0008270">
    <property type="term" value="F:zinc ion binding"/>
    <property type="evidence" value="ECO:0007669"/>
    <property type="project" value="UniProtKB-KW"/>
</dbReference>
<reference evidence="8" key="1">
    <citation type="submission" date="2020-11" db="EMBL/GenBank/DDBJ databases">
        <authorList>
            <person name="Tran Van P."/>
        </authorList>
    </citation>
    <scope>NUCLEOTIDE SEQUENCE</scope>
</reference>
<evidence type="ECO:0000259" key="7">
    <source>
        <dbReference type="PROSITE" id="PS50157"/>
    </source>
</evidence>
<dbReference type="InterPro" id="IPR036236">
    <property type="entry name" value="Znf_C2H2_sf"/>
</dbReference>
<dbReference type="GO" id="GO:0000977">
    <property type="term" value="F:RNA polymerase II transcription regulatory region sequence-specific DNA binding"/>
    <property type="evidence" value="ECO:0007669"/>
    <property type="project" value="TreeGrafter"/>
</dbReference>
<dbReference type="GO" id="GO:0005634">
    <property type="term" value="C:nucleus"/>
    <property type="evidence" value="ECO:0007669"/>
    <property type="project" value="TreeGrafter"/>
</dbReference>
<dbReference type="PROSITE" id="PS50157">
    <property type="entry name" value="ZINC_FINGER_C2H2_2"/>
    <property type="match status" value="11"/>
</dbReference>
<gene>
    <name evidence="8" type="ORF">NMOB1V02_LOCUS1197</name>
</gene>